<feature type="domain" description="RING-type" evidence="6">
    <location>
        <begin position="166"/>
        <end position="201"/>
    </location>
</feature>
<accession>A0A9D4CFN6</accession>
<dbReference type="Gene3D" id="3.30.40.10">
    <property type="entry name" value="Zinc/RING finger domain, C3HC4 (zinc finger)"/>
    <property type="match status" value="1"/>
</dbReference>
<dbReference type="GO" id="GO:0008270">
    <property type="term" value="F:zinc ion binding"/>
    <property type="evidence" value="ECO:0007669"/>
    <property type="project" value="UniProtKB-KW"/>
</dbReference>
<reference evidence="7" key="2">
    <citation type="submission" date="2020-11" db="EMBL/GenBank/DDBJ databases">
        <authorList>
            <person name="McCartney M.A."/>
            <person name="Auch B."/>
            <person name="Kono T."/>
            <person name="Mallez S."/>
            <person name="Becker A."/>
            <person name="Gohl D.M."/>
            <person name="Silverstein K.A.T."/>
            <person name="Koren S."/>
            <person name="Bechman K.B."/>
            <person name="Herman A."/>
            <person name="Abrahante J.E."/>
            <person name="Garbe J."/>
        </authorList>
    </citation>
    <scope>NUCLEOTIDE SEQUENCE</scope>
    <source>
        <strain evidence="7">Duluth1</strain>
        <tissue evidence="7">Whole animal</tissue>
    </source>
</reference>
<evidence type="ECO:0000256" key="2">
    <source>
        <dbReference type="ARBA" id="ARBA00022723"/>
    </source>
</evidence>
<dbReference type="InterPro" id="IPR050784">
    <property type="entry name" value="IAP"/>
</dbReference>
<dbReference type="GO" id="GO:0051726">
    <property type="term" value="P:regulation of cell cycle"/>
    <property type="evidence" value="ECO:0007669"/>
    <property type="project" value="TreeGrafter"/>
</dbReference>
<evidence type="ECO:0000259" key="6">
    <source>
        <dbReference type="PROSITE" id="PS50089"/>
    </source>
</evidence>
<dbReference type="SMART" id="SM00238">
    <property type="entry name" value="BIR"/>
    <property type="match status" value="1"/>
</dbReference>
<name>A0A9D4CFN6_DREPO</name>
<dbReference type="Pfam" id="PF13920">
    <property type="entry name" value="zf-C3HC4_3"/>
    <property type="match status" value="1"/>
</dbReference>
<evidence type="ECO:0000256" key="5">
    <source>
        <dbReference type="PROSITE-ProRule" id="PRU00175"/>
    </source>
</evidence>
<reference evidence="7" key="1">
    <citation type="journal article" date="2019" name="bioRxiv">
        <title>The Genome of the Zebra Mussel, Dreissena polymorpha: A Resource for Invasive Species Research.</title>
        <authorList>
            <person name="McCartney M.A."/>
            <person name="Auch B."/>
            <person name="Kono T."/>
            <person name="Mallez S."/>
            <person name="Zhang Y."/>
            <person name="Obille A."/>
            <person name="Becker A."/>
            <person name="Abrahante J.E."/>
            <person name="Garbe J."/>
            <person name="Badalamenti J.P."/>
            <person name="Herman A."/>
            <person name="Mangelson H."/>
            <person name="Liachko I."/>
            <person name="Sullivan S."/>
            <person name="Sone E.D."/>
            <person name="Koren S."/>
            <person name="Silverstein K.A.T."/>
            <person name="Beckman K.B."/>
            <person name="Gohl D.M."/>
        </authorList>
    </citation>
    <scope>NUCLEOTIDE SEQUENCE</scope>
    <source>
        <strain evidence="7">Duluth1</strain>
        <tissue evidence="7">Whole animal</tissue>
    </source>
</reference>
<evidence type="ECO:0000256" key="3">
    <source>
        <dbReference type="ARBA" id="ARBA00022771"/>
    </source>
</evidence>
<dbReference type="InterPro" id="IPR013083">
    <property type="entry name" value="Znf_RING/FYVE/PHD"/>
</dbReference>
<dbReference type="Gene3D" id="1.10.1170.10">
    <property type="entry name" value="Inhibitor Of Apoptosis Protein (2mihbC-IAP-1), Chain A"/>
    <property type="match status" value="1"/>
</dbReference>
<dbReference type="SMART" id="SM00184">
    <property type="entry name" value="RING"/>
    <property type="match status" value="1"/>
</dbReference>
<keyword evidence="4" id="KW-0862">Zinc</keyword>
<evidence type="ECO:0000256" key="1">
    <source>
        <dbReference type="ARBA" id="ARBA00006672"/>
    </source>
</evidence>
<dbReference type="PROSITE" id="PS50143">
    <property type="entry name" value="BIR_REPEAT_2"/>
    <property type="match status" value="1"/>
</dbReference>
<dbReference type="GO" id="GO:0005737">
    <property type="term" value="C:cytoplasm"/>
    <property type="evidence" value="ECO:0007669"/>
    <property type="project" value="TreeGrafter"/>
</dbReference>
<dbReference type="FunFam" id="1.10.1170.10:FF:000002">
    <property type="entry name" value="Baculoviral IAP repeat containing 7"/>
    <property type="match status" value="1"/>
</dbReference>
<keyword evidence="2" id="KW-0479">Metal-binding</keyword>
<dbReference type="Proteomes" id="UP000828390">
    <property type="component" value="Unassembled WGS sequence"/>
</dbReference>
<proteinExistence type="inferred from homology"/>
<sequence length="212" mass="24251">MSNSFSRVFDRSTEQLMHIEWARLRSFETFPSETKTSCLRLAQNGFYYNGNGSEVVCFECDAKFRPRSWHDDISEEHRRLSPLCRFVKGMRTENVPINENNAATNVDSTKTNDALHEQFTNPSARVEPIDRGSTLDEHATETRTKTHSDIESLRRENEILKGQVMCKICMEEDACVVFLPCGHMATCVSCSKRLRKCAMCRTLIQGTIKSIV</sequence>
<dbReference type="InterPro" id="IPR001841">
    <property type="entry name" value="Znf_RING"/>
</dbReference>
<evidence type="ECO:0000313" key="7">
    <source>
        <dbReference type="EMBL" id="KAH3724380.1"/>
    </source>
</evidence>
<dbReference type="EMBL" id="JAIWYP010000012">
    <property type="protein sequence ID" value="KAH3724380.1"/>
    <property type="molecule type" value="Genomic_DNA"/>
</dbReference>
<dbReference type="CDD" id="cd00022">
    <property type="entry name" value="BIR"/>
    <property type="match status" value="1"/>
</dbReference>
<dbReference type="AlphaFoldDB" id="A0A9D4CFN6"/>
<dbReference type="GO" id="GO:0005634">
    <property type="term" value="C:nucleus"/>
    <property type="evidence" value="ECO:0007669"/>
    <property type="project" value="TreeGrafter"/>
</dbReference>
<dbReference type="CDD" id="cd16510">
    <property type="entry name" value="RING-HC_IAPs"/>
    <property type="match status" value="1"/>
</dbReference>
<dbReference type="InterPro" id="IPR001370">
    <property type="entry name" value="BIR_rpt"/>
</dbReference>
<comment type="caution">
    <text evidence="7">The sequence shown here is derived from an EMBL/GenBank/DDBJ whole genome shotgun (WGS) entry which is preliminary data.</text>
</comment>
<evidence type="ECO:0000313" key="8">
    <source>
        <dbReference type="Proteomes" id="UP000828390"/>
    </source>
</evidence>
<evidence type="ECO:0000256" key="4">
    <source>
        <dbReference type="ARBA" id="ARBA00022833"/>
    </source>
</evidence>
<gene>
    <name evidence="7" type="ORF">DPMN_050196</name>
</gene>
<protein>
    <recommendedName>
        <fullName evidence="6">RING-type domain-containing protein</fullName>
    </recommendedName>
</protein>
<comment type="similarity">
    <text evidence="1">Belongs to the IAP family.</text>
</comment>
<dbReference type="SUPFAM" id="SSF57924">
    <property type="entry name" value="Inhibitor of apoptosis (IAP) repeat"/>
    <property type="match status" value="1"/>
</dbReference>
<dbReference type="PROSITE" id="PS50089">
    <property type="entry name" value="ZF_RING_2"/>
    <property type="match status" value="1"/>
</dbReference>
<dbReference type="PANTHER" id="PTHR10044:SF139">
    <property type="entry name" value="DEATH-ASSOCIATED INHIBITOR OF APOPTOSIS 2"/>
    <property type="match status" value="1"/>
</dbReference>
<keyword evidence="8" id="KW-1185">Reference proteome</keyword>
<organism evidence="7 8">
    <name type="scientific">Dreissena polymorpha</name>
    <name type="common">Zebra mussel</name>
    <name type="synonym">Mytilus polymorpha</name>
    <dbReference type="NCBI Taxonomy" id="45954"/>
    <lineage>
        <taxon>Eukaryota</taxon>
        <taxon>Metazoa</taxon>
        <taxon>Spiralia</taxon>
        <taxon>Lophotrochozoa</taxon>
        <taxon>Mollusca</taxon>
        <taxon>Bivalvia</taxon>
        <taxon>Autobranchia</taxon>
        <taxon>Heteroconchia</taxon>
        <taxon>Euheterodonta</taxon>
        <taxon>Imparidentia</taxon>
        <taxon>Neoheterodontei</taxon>
        <taxon>Myida</taxon>
        <taxon>Dreissenoidea</taxon>
        <taxon>Dreissenidae</taxon>
        <taxon>Dreissena</taxon>
    </lineage>
</organism>
<dbReference type="PANTHER" id="PTHR10044">
    <property type="entry name" value="INHIBITOR OF APOPTOSIS"/>
    <property type="match status" value="1"/>
</dbReference>
<dbReference type="Pfam" id="PF00653">
    <property type="entry name" value="BIR"/>
    <property type="match status" value="1"/>
</dbReference>
<keyword evidence="3 5" id="KW-0863">Zinc-finger</keyword>